<gene>
    <name evidence="2" type="ORF">ACFPZ3_19290</name>
</gene>
<dbReference type="PRINTS" id="PR00111">
    <property type="entry name" value="ABHYDROLASE"/>
</dbReference>
<evidence type="ECO:0000313" key="2">
    <source>
        <dbReference type="EMBL" id="MFC5826015.1"/>
    </source>
</evidence>
<proteinExistence type="predicted"/>
<dbReference type="GO" id="GO:0016787">
    <property type="term" value="F:hydrolase activity"/>
    <property type="evidence" value="ECO:0007669"/>
    <property type="project" value="UniProtKB-KW"/>
</dbReference>
<dbReference type="PANTHER" id="PTHR43798">
    <property type="entry name" value="MONOACYLGLYCEROL LIPASE"/>
    <property type="match status" value="1"/>
</dbReference>
<dbReference type="Gene3D" id="3.40.50.1820">
    <property type="entry name" value="alpha/beta hydrolase"/>
    <property type="match status" value="1"/>
</dbReference>
<dbReference type="RefSeq" id="WP_379515524.1">
    <property type="nucleotide sequence ID" value="NZ_JBHSPA010000023.1"/>
</dbReference>
<protein>
    <submittedName>
        <fullName evidence="2">Alpha/beta fold hydrolase</fullName>
    </submittedName>
</protein>
<accession>A0ABW1CMX9</accession>
<dbReference type="EMBL" id="JBHSPA010000023">
    <property type="protein sequence ID" value="MFC5826015.1"/>
    <property type="molecule type" value="Genomic_DNA"/>
</dbReference>
<sequence length="278" mass="29204">MTEFLEIDGGRLAYDVTGEGPLVVLAHGMGDGRKAFRFLVPQLVAAGFRVASPDLRGHGESSADWASYTRTDVAGDLLALIRHLGGPAAIAGHSFSGGAATIAAAQAPELVSALVEIGPFTRAQKIDLGGLLRNGHHRKGITLLMGTAILRSVGLWKRYLDHALPGAKPADYDDYIATLEADLRRPGRMAVVAKMGQSAPTDAGAQLPDITRDALVIMGTLDPDWADPRAEADGIVAAMPAGRGTVTMIEGAGHYPHAQYPAEVAAAMVPFIKERTRG</sequence>
<dbReference type="PANTHER" id="PTHR43798:SF33">
    <property type="entry name" value="HYDROLASE, PUTATIVE (AFU_ORTHOLOGUE AFUA_2G14860)-RELATED"/>
    <property type="match status" value="1"/>
</dbReference>
<dbReference type="PRINTS" id="PR00412">
    <property type="entry name" value="EPOXHYDRLASE"/>
</dbReference>
<dbReference type="SUPFAM" id="SSF53474">
    <property type="entry name" value="alpha/beta-Hydrolases"/>
    <property type="match status" value="1"/>
</dbReference>
<keyword evidence="2" id="KW-0378">Hydrolase</keyword>
<dbReference type="InterPro" id="IPR000073">
    <property type="entry name" value="AB_hydrolase_1"/>
</dbReference>
<evidence type="ECO:0000313" key="3">
    <source>
        <dbReference type="Proteomes" id="UP001596058"/>
    </source>
</evidence>
<name>A0ABW1CMX9_9ACTN</name>
<dbReference type="InterPro" id="IPR000639">
    <property type="entry name" value="Epox_hydrolase-like"/>
</dbReference>
<feature type="domain" description="AB hydrolase-1" evidence="1">
    <location>
        <begin position="23"/>
        <end position="267"/>
    </location>
</feature>
<comment type="caution">
    <text evidence="2">The sequence shown here is derived from an EMBL/GenBank/DDBJ whole genome shotgun (WGS) entry which is preliminary data.</text>
</comment>
<keyword evidence="3" id="KW-1185">Reference proteome</keyword>
<evidence type="ECO:0000259" key="1">
    <source>
        <dbReference type="Pfam" id="PF12697"/>
    </source>
</evidence>
<reference evidence="3" key="1">
    <citation type="journal article" date="2019" name="Int. J. Syst. Evol. Microbiol.">
        <title>The Global Catalogue of Microorganisms (GCM) 10K type strain sequencing project: providing services to taxonomists for standard genome sequencing and annotation.</title>
        <authorList>
            <consortium name="The Broad Institute Genomics Platform"/>
            <consortium name="The Broad Institute Genome Sequencing Center for Infectious Disease"/>
            <person name="Wu L."/>
            <person name="Ma J."/>
        </authorList>
    </citation>
    <scope>NUCLEOTIDE SEQUENCE [LARGE SCALE GENOMIC DNA]</scope>
    <source>
        <strain evidence="3">CCUG 53903</strain>
    </source>
</reference>
<dbReference type="InterPro" id="IPR029058">
    <property type="entry name" value="AB_hydrolase_fold"/>
</dbReference>
<organism evidence="2 3">
    <name type="scientific">Nonomuraea insulae</name>
    <dbReference type="NCBI Taxonomy" id="1616787"/>
    <lineage>
        <taxon>Bacteria</taxon>
        <taxon>Bacillati</taxon>
        <taxon>Actinomycetota</taxon>
        <taxon>Actinomycetes</taxon>
        <taxon>Streptosporangiales</taxon>
        <taxon>Streptosporangiaceae</taxon>
        <taxon>Nonomuraea</taxon>
    </lineage>
</organism>
<dbReference type="Proteomes" id="UP001596058">
    <property type="component" value="Unassembled WGS sequence"/>
</dbReference>
<dbReference type="Pfam" id="PF12697">
    <property type="entry name" value="Abhydrolase_6"/>
    <property type="match status" value="1"/>
</dbReference>
<dbReference type="InterPro" id="IPR050266">
    <property type="entry name" value="AB_hydrolase_sf"/>
</dbReference>